<dbReference type="VEuPathDB" id="FungiDB:I7I52_11089"/>
<evidence type="ECO:0000313" key="1">
    <source>
        <dbReference type="EMBL" id="KAG5287346.1"/>
    </source>
</evidence>
<dbReference type="AlphaFoldDB" id="A0A8H7Y9T3"/>
<dbReference type="EMBL" id="JAEVHI010000007">
    <property type="protein sequence ID" value="KAG5287346.1"/>
    <property type="molecule type" value="Genomic_DNA"/>
</dbReference>
<evidence type="ECO:0000313" key="2">
    <source>
        <dbReference type="Proteomes" id="UP000670092"/>
    </source>
</evidence>
<proteinExistence type="predicted"/>
<gene>
    <name evidence="1" type="ORF">I7I52_11089</name>
</gene>
<organism evidence="1 2">
    <name type="scientific">Ajellomyces capsulatus</name>
    <name type="common">Darling's disease fungus</name>
    <name type="synonym">Histoplasma capsulatum</name>
    <dbReference type="NCBI Taxonomy" id="5037"/>
    <lineage>
        <taxon>Eukaryota</taxon>
        <taxon>Fungi</taxon>
        <taxon>Dikarya</taxon>
        <taxon>Ascomycota</taxon>
        <taxon>Pezizomycotina</taxon>
        <taxon>Eurotiomycetes</taxon>
        <taxon>Eurotiomycetidae</taxon>
        <taxon>Onygenales</taxon>
        <taxon>Ajellomycetaceae</taxon>
        <taxon>Histoplasma</taxon>
    </lineage>
</organism>
<accession>A0A8H7Y9T3</accession>
<dbReference type="Proteomes" id="UP000670092">
    <property type="component" value="Unassembled WGS sequence"/>
</dbReference>
<comment type="caution">
    <text evidence="1">The sequence shown here is derived from an EMBL/GenBank/DDBJ whole genome shotgun (WGS) entry which is preliminary data.</text>
</comment>
<reference evidence="1 2" key="1">
    <citation type="submission" date="2021-01" db="EMBL/GenBank/DDBJ databases">
        <title>Chromosome-level genome assembly of a human fungal pathogen reveals clustering of transcriptionally co-regulated genes.</title>
        <authorList>
            <person name="Voorhies M."/>
            <person name="Cohen S."/>
            <person name="Shea T.P."/>
            <person name="Petrus S."/>
            <person name="Munoz J.F."/>
            <person name="Poplawski S."/>
            <person name="Goldman W.E."/>
            <person name="Michael T."/>
            <person name="Cuomo C.A."/>
            <person name="Sil A."/>
            <person name="Beyhan S."/>
        </authorList>
    </citation>
    <scope>NUCLEOTIDE SEQUENCE [LARGE SCALE GENOMIC DNA]</scope>
    <source>
        <strain evidence="1 2">G184AR</strain>
    </source>
</reference>
<name>A0A8H7Y9T3_AJECA</name>
<protein>
    <submittedName>
        <fullName evidence="1">Uncharacterized protein</fullName>
    </submittedName>
</protein>
<sequence length="60" mass="6924">MMMEDWAFTAVKEQQSSLITTVSQQLYLKEPRAHRGLPLLDKPFTCYNEKGKINQPSQVP</sequence>